<evidence type="ECO:0000313" key="8">
    <source>
        <dbReference type="Proteomes" id="UP000594688"/>
    </source>
</evidence>
<dbReference type="UniPathway" id="UPA00253">
    <property type="reaction ID" value="UER00326"/>
</dbReference>
<evidence type="ECO:0000256" key="2">
    <source>
        <dbReference type="ARBA" id="ARBA00022630"/>
    </source>
</evidence>
<organism evidence="7 8">
    <name type="scientific">Candidatus Nitronauta litoralis</name>
    <dbReference type="NCBI Taxonomy" id="2705533"/>
    <lineage>
        <taxon>Bacteria</taxon>
        <taxon>Pseudomonadati</taxon>
        <taxon>Nitrospinota/Tectimicrobiota group</taxon>
        <taxon>Nitrospinota</taxon>
        <taxon>Nitrospinia</taxon>
        <taxon>Nitrospinales</taxon>
        <taxon>Nitrospinaceae</taxon>
        <taxon>Candidatus Nitronauta</taxon>
    </lineage>
</organism>
<evidence type="ECO:0000256" key="5">
    <source>
        <dbReference type="SAM" id="MobiDB-lite"/>
    </source>
</evidence>
<evidence type="ECO:0000256" key="4">
    <source>
        <dbReference type="PIRSR" id="PIRSR630664-50"/>
    </source>
</evidence>
<keyword evidence="3" id="KW-0560">Oxidoreductase</keyword>
<dbReference type="PANTHER" id="PTHR11632">
    <property type="entry name" value="SUCCINATE DEHYDROGENASE 2 FLAVOPROTEIN SUBUNIT"/>
    <property type="match status" value="1"/>
</dbReference>
<dbReference type="PANTHER" id="PTHR11632:SF51">
    <property type="entry name" value="SUCCINATE DEHYDROGENASE [UBIQUINONE] FLAVOPROTEIN SUBUNIT, MITOCHONDRIAL"/>
    <property type="match status" value="1"/>
</dbReference>
<dbReference type="AlphaFoldDB" id="A0A7T0G1J5"/>
<dbReference type="InterPro" id="IPR027477">
    <property type="entry name" value="Succ_DH/fumarate_Rdtase_cat_sf"/>
</dbReference>
<dbReference type="SUPFAM" id="SSF56425">
    <property type="entry name" value="Succinate dehydrogenase/fumarate reductase flavoprotein, catalytic domain"/>
    <property type="match status" value="1"/>
</dbReference>
<dbReference type="Gene3D" id="3.90.700.10">
    <property type="entry name" value="Succinate dehydrogenase/fumarate reductase flavoprotein, catalytic domain"/>
    <property type="match status" value="1"/>
</dbReference>
<feature type="active site" description="Proton acceptor" evidence="4">
    <location>
        <position position="354"/>
    </location>
</feature>
<feature type="region of interest" description="Disordered" evidence="5">
    <location>
        <begin position="527"/>
        <end position="560"/>
    </location>
</feature>
<reference evidence="7 8" key="1">
    <citation type="submission" date="2020-02" db="EMBL/GenBank/DDBJ databases">
        <title>Genomic and physiological characterization of two novel Nitrospinaceae genera.</title>
        <authorList>
            <person name="Mueller A.J."/>
            <person name="Jung M.-Y."/>
            <person name="Strachan C.R."/>
            <person name="Herbold C.W."/>
            <person name="Kirkegaard R.H."/>
            <person name="Daims H."/>
        </authorList>
    </citation>
    <scope>NUCLEOTIDE SEQUENCE [LARGE SCALE GENOMIC DNA]</scope>
    <source>
        <strain evidence="7">EB</strain>
    </source>
</reference>
<dbReference type="SUPFAM" id="SSF51905">
    <property type="entry name" value="FAD/NAD(P)-binding domain"/>
    <property type="match status" value="1"/>
</dbReference>
<feature type="compositionally biased region" description="Low complexity" evidence="5">
    <location>
        <begin position="538"/>
        <end position="551"/>
    </location>
</feature>
<dbReference type="Pfam" id="PF00890">
    <property type="entry name" value="FAD_binding_2"/>
    <property type="match status" value="1"/>
</dbReference>
<evidence type="ECO:0000256" key="1">
    <source>
        <dbReference type="ARBA" id="ARBA00001974"/>
    </source>
</evidence>
<keyword evidence="2" id="KW-0285">Flavoprotein</keyword>
<dbReference type="GO" id="GO:0016491">
    <property type="term" value="F:oxidoreductase activity"/>
    <property type="evidence" value="ECO:0007669"/>
    <property type="project" value="UniProtKB-KW"/>
</dbReference>
<dbReference type="InterPro" id="IPR030664">
    <property type="entry name" value="SdhA/FrdA/AprA"/>
</dbReference>
<dbReference type="PRINTS" id="PR00368">
    <property type="entry name" value="FADPNR"/>
</dbReference>
<dbReference type="InterPro" id="IPR036188">
    <property type="entry name" value="FAD/NAD-bd_sf"/>
</dbReference>
<dbReference type="InterPro" id="IPR003953">
    <property type="entry name" value="FAD-dep_OxRdtase_2_FAD-bd"/>
</dbReference>
<name>A0A7T0G1J5_9BACT</name>
<evidence type="ECO:0000313" key="7">
    <source>
        <dbReference type="EMBL" id="QPJ63650.1"/>
    </source>
</evidence>
<dbReference type="Gene3D" id="3.50.50.60">
    <property type="entry name" value="FAD/NAD(P)-binding domain"/>
    <property type="match status" value="1"/>
</dbReference>
<dbReference type="GO" id="GO:0009435">
    <property type="term" value="P:NAD+ biosynthetic process"/>
    <property type="evidence" value="ECO:0007669"/>
    <property type="project" value="UniProtKB-UniPathway"/>
</dbReference>
<dbReference type="EMBL" id="CP048685">
    <property type="protein sequence ID" value="QPJ63650.1"/>
    <property type="molecule type" value="Genomic_DNA"/>
</dbReference>
<evidence type="ECO:0000259" key="6">
    <source>
        <dbReference type="Pfam" id="PF00890"/>
    </source>
</evidence>
<protein>
    <submittedName>
        <fullName evidence="7">FAD-binding protein</fullName>
    </submittedName>
</protein>
<comment type="cofactor">
    <cofactor evidence="1">
        <name>FAD</name>
        <dbReference type="ChEBI" id="CHEBI:57692"/>
    </cofactor>
</comment>
<sequence length="560" mass="59975">MDWAGDQLRQIEATRRQRLDESAPKMDDSKASTLLENFHPDFKGLERLVQVGPQAGKLKCLSEIAELLEADSPLPAVFEPSPTLETDVLVVGGGGAGLAAALTLQNSGLQVTVATKLRIGDANTLMAEGGIQAAVGSNDSPRRHYADTVVGGHGKNVPELVRLLVEEARPAIDWLTQLGVHFGRTEKGYELKPGGGTSTPRVLSCQDVTGLEIMRVLRDAVFHGPAQLLEGHSAVELCDDGEGRVTGAVLWNSEAKELVTVSARAVLLATGGSGQLRLQGFATSNHLGATGDGLVLAWRQGCSLVHLDSFQYHPTGSVFPEAIAGQLVTESARSMGAQLLNAEGKRFIDELSYRDRVAAAIIREVSEGRGVTTPAGRQGVWLDTPLIDKRQGEGTLARQFPGMIHRFKKYGIDPSTQPLLVYPTLHYQNGGVAIDQEARTEREGLWAAGEVTGGLHGTNRLMGNSLLDIIVFGRRAGESIISNIKDRGPVTLSALSRFRKERETVSGLSQQKAPQLYPTVSGMKFELKQAPLEKPGDDSFSQQGSAGGSSFEPPDPFSAR</sequence>
<proteinExistence type="predicted"/>
<evidence type="ECO:0000256" key="3">
    <source>
        <dbReference type="ARBA" id="ARBA00023002"/>
    </source>
</evidence>
<feature type="domain" description="FAD-dependent oxidoreductase 2 FAD-binding" evidence="6">
    <location>
        <begin position="87"/>
        <end position="466"/>
    </location>
</feature>
<dbReference type="Proteomes" id="UP000594688">
    <property type="component" value="Chromosome"/>
</dbReference>
<dbReference type="PRINTS" id="PR00411">
    <property type="entry name" value="PNDRDTASEI"/>
</dbReference>
<accession>A0A7T0G1J5</accession>
<dbReference type="KEGG" id="nli:G3M70_00100"/>
<gene>
    <name evidence="7" type="ORF">G3M70_00100</name>
</gene>